<evidence type="ECO:0000313" key="1">
    <source>
        <dbReference type="EMBL" id="MBK1867819.1"/>
    </source>
</evidence>
<dbReference type="EMBL" id="JAENHL010000007">
    <property type="protein sequence ID" value="MBK1867819.1"/>
    <property type="molecule type" value="Genomic_DNA"/>
</dbReference>
<keyword evidence="1" id="KW-0282">Flagellum</keyword>
<organism evidence="1 2">
    <name type="scientific">Taklimakanibacter albus</name>
    <dbReference type="NCBI Taxonomy" id="2800327"/>
    <lineage>
        <taxon>Bacteria</taxon>
        <taxon>Pseudomonadati</taxon>
        <taxon>Pseudomonadota</taxon>
        <taxon>Alphaproteobacteria</taxon>
        <taxon>Hyphomicrobiales</taxon>
        <taxon>Aestuariivirgaceae</taxon>
        <taxon>Taklimakanibacter</taxon>
    </lineage>
</organism>
<gene>
    <name evidence="1" type="ORF">JHL16_15785</name>
</gene>
<protein>
    <submittedName>
        <fullName evidence="1">Flagellar motor protein MotA</fullName>
    </submittedName>
</protein>
<dbReference type="Proteomes" id="UP000616151">
    <property type="component" value="Unassembled WGS sequence"/>
</dbReference>
<evidence type="ECO:0000313" key="2">
    <source>
        <dbReference type="Proteomes" id="UP000616151"/>
    </source>
</evidence>
<proteinExistence type="predicted"/>
<reference evidence="1" key="1">
    <citation type="submission" date="2021-01" db="EMBL/GenBank/DDBJ databases">
        <authorList>
            <person name="Sun Q."/>
        </authorList>
    </citation>
    <scope>NUCLEOTIDE SEQUENCE</scope>
    <source>
        <strain evidence="1">YIM B02566</strain>
    </source>
</reference>
<accession>A0ACC5R596</accession>
<comment type="caution">
    <text evidence="1">The sequence shown here is derived from an EMBL/GenBank/DDBJ whole genome shotgun (WGS) entry which is preliminary data.</text>
</comment>
<keyword evidence="2" id="KW-1185">Reference proteome</keyword>
<keyword evidence="1" id="KW-0969">Cilium</keyword>
<sequence>MTDAKEHTVLELPKVYLVRMMVFTLVVTILVVVLFPHMQRAFMANPALNGVIIGALILGVGYSFRIVWRLWPEINWVNSFKINDPDHDTTHLPRLLGPMATLFRDRPNRTVLSPLSMRSLLDSLASRLDEARDISRYLVGLLIFLGLLGTFWGLLETVTSVGDAIRSLDVSSAQSATVFEELKTGLEAPLSGMGLAFSSSLFGLAGSLILGFLELQASQAQNRFYNDLEDWLSTITDLQAGESGTLSVPHYLRLDVAGLQKGIERINQTLDEALASEPAPSASAPAPVSSGLGLPALSAQDGESMEKLADAVASLVQQMREEQKIVRQWAQAQQVQQNEMQKLILRASKQQPPQSQGPASRFSQAAAVEDE</sequence>
<keyword evidence="1" id="KW-0966">Cell projection</keyword>
<name>A0ACC5R596_9HYPH</name>